<dbReference type="PANTHER" id="PTHR40903:SF1">
    <property type="entry name" value="HYPHALLY REGULATED CELL WALL PROTEIN 3"/>
    <property type="match status" value="1"/>
</dbReference>
<feature type="compositionally biased region" description="Pro residues" evidence="1">
    <location>
        <begin position="243"/>
        <end position="252"/>
    </location>
</feature>
<feature type="region of interest" description="Disordered" evidence="1">
    <location>
        <begin position="1"/>
        <end position="52"/>
    </location>
</feature>
<evidence type="ECO:0000313" key="2">
    <source>
        <dbReference type="EMBL" id="KAG2482865.1"/>
    </source>
</evidence>
<evidence type="ECO:0000313" key="3">
    <source>
        <dbReference type="Proteomes" id="UP000612055"/>
    </source>
</evidence>
<feature type="compositionally biased region" description="Pro residues" evidence="1">
    <location>
        <begin position="463"/>
        <end position="477"/>
    </location>
</feature>
<feature type="compositionally biased region" description="Low complexity" evidence="1">
    <location>
        <begin position="773"/>
        <end position="785"/>
    </location>
</feature>
<feature type="compositionally biased region" description="Pro residues" evidence="1">
    <location>
        <begin position="712"/>
        <end position="730"/>
    </location>
</feature>
<feature type="region of interest" description="Disordered" evidence="1">
    <location>
        <begin position="1113"/>
        <end position="1172"/>
    </location>
</feature>
<dbReference type="AlphaFoldDB" id="A0A835XGE4"/>
<dbReference type="PANTHER" id="PTHR40903">
    <property type="entry name" value="GLYCINE-RICH CELL WALL STRUCTURAL PROTEIN 1-LIKE"/>
    <property type="match status" value="1"/>
</dbReference>
<dbReference type="EMBL" id="JAEHOE010000198">
    <property type="protein sequence ID" value="KAG2482865.1"/>
    <property type="molecule type" value="Genomic_DNA"/>
</dbReference>
<feature type="compositionally biased region" description="Low complexity" evidence="1">
    <location>
        <begin position="655"/>
        <end position="669"/>
    </location>
</feature>
<reference evidence="2" key="1">
    <citation type="journal article" date="2020" name="bioRxiv">
        <title>Comparative genomics of Chlamydomonas.</title>
        <authorList>
            <person name="Craig R.J."/>
            <person name="Hasan A.R."/>
            <person name="Ness R.W."/>
            <person name="Keightley P.D."/>
        </authorList>
    </citation>
    <scope>NUCLEOTIDE SEQUENCE</scope>
    <source>
        <strain evidence="2">CCAP 11/70</strain>
    </source>
</reference>
<feature type="compositionally biased region" description="Gly residues" evidence="1">
    <location>
        <begin position="399"/>
        <end position="421"/>
    </location>
</feature>
<feature type="region of interest" description="Disordered" evidence="1">
    <location>
        <begin position="399"/>
        <end position="439"/>
    </location>
</feature>
<evidence type="ECO:0000256" key="1">
    <source>
        <dbReference type="SAM" id="MobiDB-lite"/>
    </source>
</evidence>
<sequence length="1172" mass="115854">MTAHGEGEGEGDMEAEDGRGATSIAESCNRQASGVGSRVGSSGGGGGGGGVYGVEALAAPLSTLYPLPPTPAPVQQRQLEGRAPSVTVHPAFDSRFAPADCGASASVSAPGLAAPLTVGLPDHDPLDSCRGGSSSSRAGSGFGTGGSGGGLGGLESFGFGSPVWPARPGQPDTPASSPWARERVPHGPSPGPRGPPGPAMGPGGGLPGYGSLPPREAHPTESVEAMQVCPAAQPLAATSSAPLDPPPLPPLATPSSSMRLTARRSGAVASPRWALSRAEVESWSPRPHPPPPTPLRHAAGAHPPAAALLAGAAQAAAEGSGSWEAGSRSEPGCAGAWELGPSGPEGWPSSLSGAGWEAAAAAEGERTAGSSLGGSLDGHYLLGGGGSCGGGVSEGGGSGLGGGGGISGWDEGGGQGAGPGGLRPSTWGTSGQGHPAAGASWPLSRWHAALEGRTYSAGTSPRGPAPRVPWPWAPPHLNPHGPASPAGASGGSSPRAAPPCVAAPPPSPSEPGSLAAAHSLPAAWAEGWGWERRGRGVGARARGGSVGSGPPPCSRLRPAYSAQPPYPQQHPKPLPGPIVCLLPPSASVTPGNSPRFGTRPPGPQPPLPLPGAPPGTCSSPRFSALRPPPGPPQASPLGTGRLPGPGPGPGPGPVRPGSFSLGSGPFLGPDPYSDPMRTSPSPPPLGAQRPPQPPQEAGGHLEAAYPHLMLPLQPPPALERGLPPPPPPRLQPGELDEWEPLLQARPHCAAALPSPTQLRAAARGMLAAPAAAGGPAWGAADGPPAELELGPGTEPAEAEAVGEQGPLAGAAGLDAAGGLPAFGSWALAAPPQHAESCPAALALPCPTEAEAELGADLGAELELGAEVEAMDLGDLGDVGDVAGRASGADGGGGGAQGGGGGWQLDSPPLLEEAGSGAGLGLGGGDLAGGDLARPSGSRLEPGGQGPDAGPREMLSGGPLRRLRLTSKPPQPPQPTSSGPLPDPAPLPSETIPSESAGPLPDPSGFFTSAPPPPQTRPRPRTDPSLPSLPHPDLPLPYTDLPLPYPGPLPELSEGAALAAAHASFLGDDGDDCANALQRAMARERACWVLSTVWERDDLRRMAESGGAGDVLTRIQRRRWEREQQARRGPGPGPQRQAERGQGGVEGQGQPMGTGAKEGVLGAPPIATEGQPR</sequence>
<comment type="caution">
    <text evidence="2">The sequence shown here is derived from an EMBL/GenBank/DDBJ whole genome shotgun (WGS) entry which is preliminary data.</text>
</comment>
<feature type="region of interest" description="Disordered" evidence="1">
    <location>
        <begin position="773"/>
        <end position="801"/>
    </location>
</feature>
<feature type="region of interest" description="Disordered" evidence="1">
    <location>
        <begin position="535"/>
        <end position="732"/>
    </location>
</feature>
<feature type="compositionally biased region" description="Low complexity" evidence="1">
    <location>
        <begin position="481"/>
        <end position="500"/>
    </location>
</feature>
<feature type="compositionally biased region" description="Gly residues" evidence="1">
    <location>
        <begin position="41"/>
        <end position="52"/>
    </location>
</feature>
<feature type="compositionally biased region" description="Pro residues" evidence="1">
    <location>
        <begin position="644"/>
        <end position="654"/>
    </location>
</feature>
<feature type="compositionally biased region" description="Gly residues" evidence="1">
    <location>
        <begin position="140"/>
        <end position="155"/>
    </location>
</feature>
<feature type="compositionally biased region" description="Low complexity" evidence="1">
    <location>
        <begin position="349"/>
        <end position="370"/>
    </location>
</feature>
<feature type="region of interest" description="Disordered" evidence="1">
    <location>
        <begin position="454"/>
        <end position="516"/>
    </location>
</feature>
<feature type="compositionally biased region" description="Gly residues" evidence="1">
    <location>
        <begin position="888"/>
        <end position="902"/>
    </location>
</feature>
<dbReference type="Proteomes" id="UP000612055">
    <property type="component" value="Unassembled WGS sequence"/>
</dbReference>
<gene>
    <name evidence="2" type="ORF">HYH03_018210</name>
</gene>
<feature type="region of interest" description="Disordered" evidence="1">
    <location>
        <begin position="883"/>
        <end position="1041"/>
    </location>
</feature>
<feature type="compositionally biased region" description="Pro residues" evidence="1">
    <location>
        <begin position="187"/>
        <end position="199"/>
    </location>
</feature>
<protein>
    <submittedName>
        <fullName evidence="2">Uncharacterized protein</fullName>
    </submittedName>
</protein>
<feature type="compositionally biased region" description="Gly residues" evidence="1">
    <location>
        <begin position="915"/>
        <end position="927"/>
    </location>
</feature>
<feature type="compositionally biased region" description="Pro residues" evidence="1">
    <location>
        <begin position="600"/>
        <end position="613"/>
    </location>
</feature>
<accession>A0A835XGE4</accession>
<organism evidence="2 3">
    <name type="scientific">Edaphochlamys debaryana</name>
    <dbReference type="NCBI Taxonomy" id="47281"/>
    <lineage>
        <taxon>Eukaryota</taxon>
        <taxon>Viridiplantae</taxon>
        <taxon>Chlorophyta</taxon>
        <taxon>core chlorophytes</taxon>
        <taxon>Chlorophyceae</taxon>
        <taxon>CS clade</taxon>
        <taxon>Chlamydomonadales</taxon>
        <taxon>Chlamydomonadales incertae sedis</taxon>
        <taxon>Edaphochlamys</taxon>
    </lineage>
</organism>
<name>A0A835XGE4_9CHLO</name>
<feature type="region of interest" description="Disordered" evidence="1">
    <location>
        <begin position="113"/>
        <end position="370"/>
    </location>
</feature>
<feature type="compositionally biased region" description="Low complexity" evidence="1">
    <location>
        <begin position="297"/>
        <end position="326"/>
    </location>
</feature>
<proteinExistence type="predicted"/>
<feature type="compositionally biased region" description="Gly residues" evidence="1">
    <location>
        <begin position="1140"/>
        <end position="1151"/>
    </location>
</feature>
<feature type="compositionally biased region" description="Pro residues" evidence="1">
    <location>
        <begin position="968"/>
        <end position="986"/>
    </location>
</feature>
<keyword evidence="3" id="KW-1185">Reference proteome</keyword>
<feature type="compositionally biased region" description="Pro residues" evidence="1">
    <location>
        <begin position="564"/>
        <end position="576"/>
    </location>
</feature>
<feature type="compositionally biased region" description="Pro residues" evidence="1">
    <location>
        <begin position="680"/>
        <end position="694"/>
    </location>
</feature>